<dbReference type="Proteomes" id="UP000284177">
    <property type="component" value="Unassembled WGS sequence"/>
</dbReference>
<evidence type="ECO:0000259" key="2">
    <source>
        <dbReference type="Pfam" id="PF07261"/>
    </source>
</evidence>
<sequence length="366" mass="43731">MSFFKETTDIDLGDTPIENIFINDFMPMADGTYVKVYLLGYKYANDKDSNIEVNNETIAKHLNIPLSDVLKAWDFWEQKGIIKKHKKENGNEYDYMVEFLNLKQLYIKNNFRPITSKDNKEEQKKLYTCSVEDLLEANRIPSIQEMFYSISEIIKRPLVPNEKKKILEWMYNYNMSPNLIVRAYYYSVEKRNKKNVNYVHGIIRNWYDMKITNVEALESYLKQNNDKHYRYQRIMKALGYSFRPPSESEKATIDKWFDEWNFSMDIVLKAFEKTKNTSNPSINYINGILNSWYKKGIKSVDEIEEKDKPVSKNSNKQTKRKVKTKFHNFEQTTSKYTAEELEEKIRKNFEEKMRKKGLGNLFEKQE</sequence>
<gene>
    <name evidence="3" type="ORF">BET03_11520</name>
</gene>
<keyword evidence="4" id="KW-1185">Reference proteome</keyword>
<dbReference type="RefSeq" id="WP_120168942.1">
    <property type="nucleotide sequence ID" value="NZ_MCIB01000013.1"/>
</dbReference>
<evidence type="ECO:0000313" key="3">
    <source>
        <dbReference type="EMBL" id="RKD32093.1"/>
    </source>
</evidence>
<dbReference type="EMBL" id="MCIB01000013">
    <property type="protein sequence ID" value="RKD32093.1"/>
    <property type="molecule type" value="Genomic_DNA"/>
</dbReference>
<dbReference type="InterPro" id="IPR053162">
    <property type="entry name" value="DnaD"/>
</dbReference>
<dbReference type="PANTHER" id="PTHR37293:SF5">
    <property type="entry name" value="DNA REPLICATION PROTEIN"/>
    <property type="match status" value="1"/>
</dbReference>
<dbReference type="PIRSF" id="PIRSF033722">
    <property type="entry name" value="DnaD_CA_C3587_prd"/>
    <property type="match status" value="1"/>
</dbReference>
<organism evidence="3 4">
    <name type="scientific">Thermohalobacter berrensis</name>
    <dbReference type="NCBI Taxonomy" id="99594"/>
    <lineage>
        <taxon>Bacteria</taxon>
        <taxon>Bacillati</taxon>
        <taxon>Bacillota</taxon>
        <taxon>Tissierellia</taxon>
        <taxon>Tissierellales</taxon>
        <taxon>Thermohalobacteraceae</taxon>
        <taxon>Thermohalobacter</taxon>
    </lineage>
</organism>
<dbReference type="Gene3D" id="1.10.10.630">
    <property type="entry name" value="DnaD domain-like"/>
    <property type="match status" value="2"/>
</dbReference>
<name>A0A419T3V1_9FIRM</name>
<proteinExistence type="inferred from homology"/>
<comment type="caution">
    <text evidence="3">The sequence shown here is derived from an EMBL/GenBank/DDBJ whole genome shotgun (WGS) entry which is preliminary data.</text>
</comment>
<dbReference type="OrthoDB" id="1652900at2"/>
<dbReference type="NCBIfam" id="TIGR01446">
    <property type="entry name" value="DnaD_dom"/>
    <property type="match status" value="2"/>
</dbReference>
<protein>
    <submittedName>
        <fullName evidence="3">Primosomal replication protein N</fullName>
    </submittedName>
</protein>
<feature type="domain" description="DnaB/C C-terminal" evidence="2">
    <location>
        <begin position="149"/>
        <end position="220"/>
    </location>
</feature>
<dbReference type="Pfam" id="PF07261">
    <property type="entry name" value="DnaB_2"/>
    <property type="match status" value="2"/>
</dbReference>
<reference evidence="3 4" key="1">
    <citation type="submission" date="2016-08" db="EMBL/GenBank/DDBJ databases">
        <title>Novel Firmicutes and Novel Genomes.</title>
        <authorList>
            <person name="Poppleton D.I."/>
            <person name="Gribaldo S."/>
        </authorList>
    </citation>
    <scope>NUCLEOTIDE SEQUENCE [LARGE SCALE GENOMIC DNA]</scope>
    <source>
        <strain evidence="3 4">CTT3</strain>
    </source>
</reference>
<feature type="domain" description="DnaB/C C-terminal" evidence="2">
    <location>
        <begin position="243"/>
        <end position="306"/>
    </location>
</feature>
<dbReference type="PANTHER" id="PTHR37293">
    <property type="entry name" value="PHAGE REPLICATION PROTEIN-RELATED"/>
    <property type="match status" value="1"/>
</dbReference>
<dbReference type="InterPro" id="IPR006343">
    <property type="entry name" value="DnaB/C_C"/>
</dbReference>
<dbReference type="AlphaFoldDB" id="A0A419T3V1"/>
<evidence type="ECO:0000256" key="1">
    <source>
        <dbReference type="ARBA" id="ARBA00093462"/>
    </source>
</evidence>
<accession>A0A419T3V1</accession>
<dbReference type="InterPro" id="IPR017019">
    <property type="entry name" value="DNA_replication_prd_bac"/>
</dbReference>
<dbReference type="InterPro" id="IPR034829">
    <property type="entry name" value="DnaD-like_sf"/>
</dbReference>
<comment type="similarity">
    <text evidence="1">Belongs to the DnaB/DnaD family.</text>
</comment>
<evidence type="ECO:0000313" key="4">
    <source>
        <dbReference type="Proteomes" id="UP000284177"/>
    </source>
</evidence>
<dbReference type="SUPFAM" id="SSF158499">
    <property type="entry name" value="DnaD domain-like"/>
    <property type="match status" value="2"/>
</dbReference>